<feature type="transmembrane region" description="Helical" evidence="6">
    <location>
        <begin position="269"/>
        <end position="286"/>
    </location>
</feature>
<dbReference type="AlphaFoldDB" id="A0A9X1IA21"/>
<evidence type="ECO:0000313" key="9">
    <source>
        <dbReference type="Proteomes" id="UP001139311"/>
    </source>
</evidence>
<evidence type="ECO:0000256" key="2">
    <source>
        <dbReference type="ARBA" id="ARBA00009853"/>
    </source>
</evidence>
<organism evidence="8 9">
    <name type="scientific">Roseicella aerolata</name>
    <dbReference type="NCBI Taxonomy" id="2883479"/>
    <lineage>
        <taxon>Bacteria</taxon>
        <taxon>Pseudomonadati</taxon>
        <taxon>Pseudomonadota</taxon>
        <taxon>Alphaproteobacteria</taxon>
        <taxon>Acetobacterales</taxon>
        <taxon>Roseomonadaceae</taxon>
        <taxon>Roseicella</taxon>
    </lineage>
</organism>
<keyword evidence="3 6" id="KW-0812">Transmembrane</keyword>
<feature type="transmembrane region" description="Helical" evidence="6">
    <location>
        <begin position="45"/>
        <end position="65"/>
    </location>
</feature>
<dbReference type="InterPro" id="IPR000620">
    <property type="entry name" value="EamA_dom"/>
</dbReference>
<feature type="transmembrane region" description="Helical" evidence="6">
    <location>
        <begin position="133"/>
        <end position="148"/>
    </location>
</feature>
<evidence type="ECO:0000256" key="6">
    <source>
        <dbReference type="SAM" id="Phobius"/>
    </source>
</evidence>
<evidence type="ECO:0000256" key="5">
    <source>
        <dbReference type="ARBA" id="ARBA00023136"/>
    </source>
</evidence>
<dbReference type="RefSeq" id="WP_226603776.1">
    <property type="nucleotide sequence ID" value="NZ_JAJAQI010000002.1"/>
</dbReference>
<feature type="transmembrane region" description="Helical" evidence="6">
    <location>
        <begin position="154"/>
        <end position="175"/>
    </location>
</feature>
<dbReference type="PANTHER" id="PTHR22911">
    <property type="entry name" value="ACYL-MALONYL CONDENSING ENZYME-RELATED"/>
    <property type="match status" value="1"/>
</dbReference>
<dbReference type="GO" id="GO:0016020">
    <property type="term" value="C:membrane"/>
    <property type="evidence" value="ECO:0007669"/>
    <property type="project" value="UniProtKB-SubCell"/>
</dbReference>
<dbReference type="SUPFAM" id="SSF103481">
    <property type="entry name" value="Multidrug resistance efflux transporter EmrE"/>
    <property type="match status" value="2"/>
</dbReference>
<comment type="similarity">
    <text evidence="2">Belongs to the drug/metabolite transporter (DMT) superfamily. 10 TMS drug/metabolite exporter (DME) (TC 2.A.7.3) family.</text>
</comment>
<feature type="transmembrane region" description="Helical" evidence="6">
    <location>
        <begin position="243"/>
        <end position="263"/>
    </location>
</feature>
<evidence type="ECO:0000313" key="8">
    <source>
        <dbReference type="EMBL" id="MCB4820486.1"/>
    </source>
</evidence>
<proteinExistence type="inferred from homology"/>
<protein>
    <submittedName>
        <fullName evidence="8">DMT family transporter</fullName>
    </submittedName>
</protein>
<dbReference type="InterPro" id="IPR037185">
    <property type="entry name" value="EmrE-like"/>
</dbReference>
<sequence>MNAAPAAGPPRSRALAGMGFMLSATLAFAAMGACFRLALEDGLPLALVPFARGAFTLLILSPWLLRQGPSALATRRPKGHLARGAAGIASFMLYLLAVHWMPLADAIAIMQARPLWALPLAVLLLGERLRRERVLAALLGFAGVLAIARPDGDFSFGAVAAVGSGITGALVIICMKRLGGTEPGPRIIAWYAILSILVWGPVSALFWRTPSLLALALLLAGSAAAVLGDMLMQAAARRAEIGLLAPVEYVGIPASAVIGFLLFAEQPGWRLAIGTGLMLAATVWLARGARRG</sequence>
<reference evidence="8" key="1">
    <citation type="submission" date="2021-10" db="EMBL/GenBank/DDBJ databases">
        <title>Roseicella aerolatum sp. nov., isolated from aerosols of e-waste dismantling site.</title>
        <authorList>
            <person name="Qin T."/>
        </authorList>
    </citation>
    <scope>NUCLEOTIDE SEQUENCE</scope>
    <source>
        <strain evidence="8">GB24</strain>
    </source>
</reference>
<feature type="transmembrane region" description="Helical" evidence="6">
    <location>
        <begin position="187"/>
        <end position="206"/>
    </location>
</feature>
<feature type="domain" description="EamA" evidence="7">
    <location>
        <begin position="16"/>
        <end position="147"/>
    </location>
</feature>
<dbReference type="Gene3D" id="1.10.3730.20">
    <property type="match status" value="1"/>
</dbReference>
<feature type="transmembrane region" description="Helical" evidence="6">
    <location>
        <begin position="20"/>
        <end position="39"/>
    </location>
</feature>
<keyword evidence="4 6" id="KW-1133">Transmembrane helix</keyword>
<keyword evidence="9" id="KW-1185">Reference proteome</keyword>
<gene>
    <name evidence="8" type="ORF">LHA35_01910</name>
</gene>
<name>A0A9X1IA21_9PROT</name>
<accession>A0A9X1IA21</accession>
<evidence type="ECO:0000259" key="7">
    <source>
        <dbReference type="Pfam" id="PF00892"/>
    </source>
</evidence>
<comment type="caution">
    <text evidence="8">The sequence shown here is derived from an EMBL/GenBank/DDBJ whole genome shotgun (WGS) entry which is preliminary data.</text>
</comment>
<evidence type="ECO:0000256" key="4">
    <source>
        <dbReference type="ARBA" id="ARBA00022989"/>
    </source>
</evidence>
<comment type="subcellular location">
    <subcellularLocation>
        <location evidence="1">Membrane</location>
        <topology evidence="1">Multi-pass membrane protein</topology>
    </subcellularLocation>
</comment>
<dbReference type="Pfam" id="PF00892">
    <property type="entry name" value="EamA"/>
    <property type="match status" value="1"/>
</dbReference>
<dbReference type="Proteomes" id="UP001139311">
    <property type="component" value="Unassembled WGS sequence"/>
</dbReference>
<feature type="transmembrane region" description="Helical" evidence="6">
    <location>
        <begin position="81"/>
        <end position="100"/>
    </location>
</feature>
<dbReference type="PANTHER" id="PTHR22911:SF6">
    <property type="entry name" value="SOLUTE CARRIER FAMILY 35 MEMBER G1"/>
    <property type="match status" value="1"/>
</dbReference>
<feature type="transmembrane region" description="Helical" evidence="6">
    <location>
        <begin position="212"/>
        <end position="231"/>
    </location>
</feature>
<dbReference type="EMBL" id="JAJAQI010000002">
    <property type="protein sequence ID" value="MCB4820486.1"/>
    <property type="molecule type" value="Genomic_DNA"/>
</dbReference>
<keyword evidence="5 6" id="KW-0472">Membrane</keyword>
<evidence type="ECO:0000256" key="3">
    <source>
        <dbReference type="ARBA" id="ARBA00022692"/>
    </source>
</evidence>
<evidence type="ECO:0000256" key="1">
    <source>
        <dbReference type="ARBA" id="ARBA00004141"/>
    </source>
</evidence>